<dbReference type="PANTHER" id="PTHR31147">
    <property type="entry name" value="ACYL TRANSFERASE 4"/>
    <property type="match status" value="1"/>
</dbReference>
<dbReference type="PANTHER" id="PTHR31147:SF61">
    <property type="entry name" value="ACYL TRANSFERASE 15"/>
    <property type="match status" value="1"/>
</dbReference>
<sequence length="428" mass="46764">MSVLVRKSPCVLVMPLEPVSMSPTIKLSSFDKGLDKIEVAVLLMFQHPVHEVADTIKRALSQALVHYYPIAGRILAGSEDGEVHIQCNGEGVAFVSASTNCALKQVLVLDESNGTKALLHELAIFSPANGGSRASDPLLLMQVTEFSCGGFVLGVTWNHAIADGTGIAQFLQSMAELSCGLSSPSIVPLRWDDSVLCAPLSREPWPQLTTSLDSFDNFSGIEITIPSRLIKRIKAEFSSRFGGQLCTKFEVASAVLWQCRTRAIMSDPETPVSLLFSADVRKLVGAKQGYYGNCLTCQLVMATSGTVASGDIVDLVNMIKDSKAKIADIFKKNNEGSNPQQDECQVQKLPQHPYNMLIITSWVNLGFDEVDFGSGRPARVMPYGKETAIFPVCVMCPPWKTKDRVDALLSMFREEHVDTFLAELERLT</sequence>
<evidence type="ECO:0000256" key="1">
    <source>
        <dbReference type="ARBA" id="ARBA00009861"/>
    </source>
</evidence>
<dbReference type="GO" id="GO:0016747">
    <property type="term" value="F:acyltransferase activity, transferring groups other than amino-acyl groups"/>
    <property type="evidence" value="ECO:0007669"/>
    <property type="project" value="UniProtKB-ARBA"/>
</dbReference>
<gene>
    <name evidence="2" type="ORF">URODEC1_LOCUS57551</name>
</gene>
<proteinExistence type="inferred from homology"/>
<organism evidence="2 3">
    <name type="scientific">Urochloa decumbens</name>
    <dbReference type="NCBI Taxonomy" id="240449"/>
    <lineage>
        <taxon>Eukaryota</taxon>
        <taxon>Viridiplantae</taxon>
        <taxon>Streptophyta</taxon>
        <taxon>Embryophyta</taxon>
        <taxon>Tracheophyta</taxon>
        <taxon>Spermatophyta</taxon>
        <taxon>Magnoliopsida</taxon>
        <taxon>Liliopsida</taxon>
        <taxon>Poales</taxon>
        <taxon>Poaceae</taxon>
        <taxon>PACMAD clade</taxon>
        <taxon>Panicoideae</taxon>
        <taxon>Panicodae</taxon>
        <taxon>Paniceae</taxon>
        <taxon>Melinidinae</taxon>
        <taxon>Urochloa</taxon>
    </lineage>
</organism>
<dbReference type="Pfam" id="PF02458">
    <property type="entry name" value="Transferase"/>
    <property type="match status" value="1"/>
</dbReference>
<reference evidence="3" key="1">
    <citation type="submission" date="2024-06" db="EMBL/GenBank/DDBJ databases">
        <authorList>
            <person name="Ryan C."/>
        </authorList>
    </citation>
    <scope>NUCLEOTIDE SEQUENCE [LARGE SCALE GENOMIC DNA]</scope>
</reference>
<keyword evidence="3" id="KW-1185">Reference proteome</keyword>
<dbReference type="EMBL" id="OZ075132">
    <property type="protein sequence ID" value="CAL4984569.1"/>
    <property type="molecule type" value="Genomic_DNA"/>
</dbReference>
<dbReference type="Proteomes" id="UP001497457">
    <property type="component" value="Chromosome 22rd"/>
</dbReference>
<name>A0ABC9APU1_9POAL</name>
<dbReference type="InterPro" id="IPR023213">
    <property type="entry name" value="CAT-like_dom_sf"/>
</dbReference>
<dbReference type="InterPro" id="IPR050898">
    <property type="entry name" value="Plant_acyltransferase"/>
</dbReference>
<protein>
    <submittedName>
        <fullName evidence="2">Uncharacterized protein</fullName>
    </submittedName>
</protein>
<accession>A0ABC9APU1</accession>
<dbReference type="Gene3D" id="3.30.559.10">
    <property type="entry name" value="Chloramphenicol acetyltransferase-like domain"/>
    <property type="match status" value="2"/>
</dbReference>
<reference evidence="2 3" key="2">
    <citation type="submission" date="2024-10" db="EMBL/GenBank/DDBJ databases">
        <authorList>
            <person name="Ryan C."/>
        </authorList>
    </citation>
    <scope>NUCLEOTIDE SEQUENCE [LARGE SCALE GENOMIC DNA]</scope>
</reference>
<comment type="similarity">
    <text evidence="1">Belongs to the plant acyltransferase family.</text>
</comment>
<evidence type="ECO:0000313" key="3">
    <source>
        <dbReference type="Proteomes" id="UP001497457"/>
    </source>
</evidence>
<evidence type="ECO:0000313" key="2">
    <source>
        <dbReference type="EMBL" id="CAL4984569.1"/>
    </source>
</evidence>
<dbReference type="AlphaFoldDB" id="A0ABC9APU1"/>